<dbReference type="Proteomes" id="UP000623467">
    <property type="component" value="Unassembled WGS sequence"/>
</dbReference>
<dbReference type="EMBL" id="JACAZH010000007">
    <property type="protein sequence ID" value="KAF7363438.1"/>
    <property type="molecule type" value="Genomic_DNA"/>
</dbReference>
<comment type="caution">
    <text evidence="2">The sequence shown here is derived from an EMBL/GenBank/DDBJ whole genome shotgun (WGS) entry which is preliminary data.</text>
</comment>
<keyword evidence="3" id="KW-1185">Reference proteome</keyword>
<protein>
    <submittedName>
        <fullName evidence="2">Uncharacterized protein</fullName>
    </submittedName>
</protein>
<accession>A0A8H6YLN1</accession>
<dbReference type="InterPro" id="IPR032675">
    <property type="entry name" value="LRR_dom_sf"/>
</dbReference>
<reference evidence="2" key="1">
    <citation type="submission" date="2020-05" db="EMBL/GenBank/DDBJ databases">
        <title>Mycena genomes resolve the evolution of fungal bioluminescence.</title>
        <authorList>
            <person name="Tsai I.J."/>
        </authorList>
    </citation>
    <scope>NUCLEOTIDE SEQUENCE</scope>
    <source>
        <strain evidence="2">160909Yilan</strain>
    </source>
</reference>
<proteinExistence type="predicted"/>
<sequence length="547" mass="60727">MSSPIQLLNPTPDKSNNDASVAKFTHAPPYIPGPYARSGTLPQTFLYLPSLSCLCLQKLAQVAPEQASSIIDVRLNYLPPASDGAYDLLRALVPSLSLPEFEWASVDPRLWATVVQIYDNLPPFFHSYGIPLGDKYLPLLQRVKSTPQFSLVTILELPGCRELTDATIVNFKHLHTLCALDASATALSAHGVKILSGTVVWSDEDQTRKGPSGLRILRLRNCRAVDDKILPYLSQFLLLFILDLRGTECNAKTFFPAFHPAPESKYSLYHPTPLRVCVADLRSDPELFSSPNVFNFHINTLHHPPSEQRPTEHTHAENDVVTFNPGSNNFVVGSSTEPPKALKRGGRGLRLIPNGRLNDRADHSAHALRPLPPEILDFLYSGIAEQEISAHAAKQEVISFYRSAQITQPRNSFRGYSYPVEASFPPSAKDAKLMLYRVPPPWTALMSAVPNLPTPKPNGLPEVVTGLSKRKKAEMADFLEQFSEKRQKIQARVMTAEPSVCGPETMPLSRNPFRRKFNTQKSSPRGVECRHKTVEAYFQYGGAAITC</sequence>
<name>A0A8H6YLN1_9AGAR</name>
<dbReference type="OrthoDB" id="3215314at2759"/>
<feature type="region of interest" description="Disordered" evidence="1">
    <location>
        <begin position="500"/>
        <end position="524"/>
    </location>
</feature>
<dbReference type="SUPFAM" id="SSF52047">
    <property type="entry name" value="RNI-like"/>
    <property type="match status" value="1"/>
</dbReference>
<evidence type="ECO:0000313" key="2">
    <source>
        <dbReference type="EMBL" id="KAF7363438.1"/>
    </source>
</evidence>
<dbReference type="AlphaFoldDB" id="A0A8H6YLN1"/>
<evidence type="ECO:0000256" key="1">
    <source>
        <dbReference type="SAM" id="MobiDB-lite"/>
    </source>
</evidence>
<dbReference type="Gene3D" id="3.80.10.10">
    <property type="entry name" value="Ribonuclease Inhibitor"/>
    <property type="match status" value="1"/>
</dbReference>
<evidence type="ECO:0000313" key="3">
    <source>
        <dbReference type="Proteomes" id="UP000623467"/>
    </source>
</evidence>
<organism evidence="2 3">
    <name type="scientific">Mycena sanguinolenta</name>
    <dbReference type="NCBI Taxonomy" id="230812"/>
    <lineage>
        <taxon>Eukaryota</taxon>
        <taxon>Fungi</taxon>
        <taxon>Dikarya</taxon>
        <taxon>Basidiomycota</taxon>
        <taxon>Agaricomycotina</taxon>
        <taxon>Agaricomycetes</taxon>
        <taxon>Agaricomycetidae</taxon>
        <taxon>Agaricales</taxon>
        <taxon>Marasmiineae</taxon>
        <taxon>Mycenaceae</taxon>
        <taxon>Mycena</taxon>
    </lineage>
</organism>
<gene>
    <name evidence="2" type="ORF">MSAN_00999600</name>
</gene>